<dbReference type="RefSeq" id="WP_114406475.1">
    <property type="nucleotide sequence ID" value="NZ_QOWE01000009.1"/>
</dbReference>
<feature type="domain" description="DUF4296" evidence="3">
    <location>
        <begin position="32"/>
        <end position="118"/>
    </location>
</feature>
<comment type="caution">
    <text evidence="4">The sequence shown here is derived from an EMBL/GenBank/DDBJ whole genome shotgun (WGS) entry which is preliminary data.</text>
</comment>
<protein>
    <submittedName>
        <fullName evidence="4">DUF4296 domain-containing protein</fullName>
    </submittedName>
</protein>
<proteinExistence type="predicted"/>
<reference evidence="4 5" key="1">
    <citation type="submission" date="2018-07" db="EMBL/GenBank/DDBJ databases">
        <title>Genome analysis of Larkinella rosea.</title>
        <authorList>
            <person name="Zhou Z."/>
            <person name="Wang G."/>
        </authorList>
    </citation>
    <scope>NUCLEOTIDE SEQUENCE [LARGE SCALE GENOMIC DNA]</scope>
    <source>
        <strain evidence="5">zzj9</strain>
    </source>
</reference>
<evidence type="ECO:0000256" key="1">
    <source>
        <dbReference type="SAM" id="MobiDB-lite"/>
    </source>
</evidence>
<sequence length="139" mass="15939">MNAQLCSQFRIGLLFLLLALLEACQTPVAEAPENLIPEAKMAQILTEIHLAEARVTKLNRISQDSNTLIYKHLEKQIFRKYQVDTAAYSKSYTYYSSDPEQLAEIYKKVTEALERRKKTTDTSSVKKSKLPTRLKNLTK</sequence>
<gene>
    <name evidence="4" type="ORF">DUE52_13200</name>
</gene>
<evidence type="ECO:0000256" key="2">
    <source>
        <dbReference type="SAM" id="SignalP"/>
    </source>
</evidence>
<dbReference type="OrthoDB" id="981921at2"/>
<accession>A0A368JRI5</accession>
<organism evidence="4 5">
    <name type="scientific">Larkinella punicea</name>
    <dbReference type="NCBI Taxonomy" id="2315727"/>
    <lineage>
        <taxon>Bacteria</taxon>
        <taxon>Pseudomonadati</taxon>
        <taxon>Bacteroidota</taxon>
        <taxon>Cytophagia</taxon>
        <taxon>Cytophagales</taxon>
        <taxon>Spirosomataceae</taxon>
        <taxon>Larkinella</taxon>
    </lineage>
</organism>
<evidence type="ECO:0000313" key="4">
    <source>
        <dbReference type="EMBL" id="RCR69304.1"/>
    </source>
</evidence>
<dbReference type="Pfam" id="PF14129">
    <property type="entry name" value="DUF4296"/>
    <property type="match status" value="1"/>
</dbReference>
<dbReference type="InterPro" id="IPR025381">
    <property type="entry name" value="DUF4296"/>
</dbReference>
<keyword evidence="2" id="KW-0732">Signal</keyword>
<name>A0A368JRI5_9BACT</name>
<evidence type="ECO:0000259" key="3">
    <source>
        <dbReference type="Pfam" id="PF14129"/>
    </source>
</evidence>
<feature type="compositionally biased region" description="Basic residues" evidence="1">
    <location>
        <begin position="126"/>
        <end position="139"/>
    </location>
</feature>
<dbReference type="EMBL" id="QOWE01000009">
    <property type="protein sequence ID" value="RCR69304.1"/>
    <property type="molecule type" value="Genomic_DNA"/>
</dbReference>
<feature type="chain" id="PRO_5016611771" evidence="2">
    <location>
        <begin position="32"/>
        <end position="139"/>
    </location>
</feature>
<dbReference type="AlphaFoldDB" id="A0A368JRI5"/>
<keyword evidence="5" id="KW-1185">Reference proteome</keyword>
<evidence type="ECO:0000313" key="5">
    <source>
        <dbReference type="Proteomes" id="UP000253383"/>
    </source>
</evidence>
<feature type="region of interest" description="Disordered" evidence="1">
    <location>
        <begin position="117"/>
        <end position="139"/>
    </location>
</feature>
<feature type="signal peptide" evidence="2">
    <location>
        <begin position="1"/>
        <end position="31"/>
    </location>
</feature>
<dbReference type="Proteomes" id="UP000253383">
    <property type="component" value="Unassembled WGS sequence"/>
</dbReference>